<evidence type="ECO:0000313" key="1">
    <source>
        <dbReference type="EMBL" id="CAG8598611.1"/>
    </source>
</evidence>
<evidence type="ECO:0000313" key="2">
    <source>
        <dbReference type="Proteomes" id="UP000789396"/>
    </source>
</evidence>
<reference evidence="1" key="1">
    <citation type="submission" date="2021-06" db="EMBL/GenBank/DDBJ databases">
        <authorList>
            <person name="Kallberg Y."/>
            <person name="Tangrot J."/>
            <person name="Rosling A."/>
        </authorList>
    </citation>
    <scope>NUCLEOTIDE SEQUENCE</scope>
    <source>
        <strain evidence="1">IN212</strain>
    </source>
</reference>
<protein>
    <submittedName>
        <fullName evidence="1">7427_t:CDS:1</fullName>
    </submittedName>
</protein>
<dbReference type="OrthoDB" id="2420101at2759"/>
<dbReference type="EMBL" id="CAJVPZ010008498">
    <property type="protein sequence ID" value="CAG8598611.1"/>
    <property type="molecule type" value="Genomic_DNA"/>
</dbReference>
<sequence>MREKVQAALENVIDKHQSKLQKHIDHCLEWLKETIVEHLPHHIMEHIKKHADEGDDFFEAIGQIAKTMSEHVSGDFKDEIRAVTRDRLDEITVNSSDDLTTVVVREAKKAVGEVTRKKEKKDEEEWWKEIDLSFLLKGKEGIVNQFIEFVKPPVREFGDDVKQKVSLRLPEHIKRKMNEKIGFFSKNQDREVTDRGIHLHHLREGKFGQLLNKFAVKEEDFISKTFDKMFHKLPERIIEFMEPRVKEFEEKLLELLHVELRENVFKEDKFKGTIKAILSGDMNRDGKNDFMQAIESLFHNKHK</sequence>
<comment type="caution">
    <text evidence="1">The sequence shown here is derived from an EMBL/GenBank/DDBJ whole genome shotgun (WGS) entry which is preliminary data.</text>
</comment>
<gene>
    <name evidence="1" type="ORF">RFULGI_LOCUS6515</name>
</gene>
<dbReference type="Proteomes" id="UP000789396">
    <property type="component" value="Unassembled WGS sequence"/>
</dbReference>
<proteinExistence type="predicted"/>
<organism evidence="1 2">
    <name type="scientific">Racocetra fulgida</name>
    <dbReference type="NCBI Taxonomy" id="60492"/>
    <lineage>
        <taxon>Eukaryota</taxon>
        <taxon>Fungi</taxon>
        <taxon>Fungi incertae sedis</taxon>
        <taxon>Mucoromycota</taxon>
        <taxon>Glomeromycotina</taxon>
        <taxon>Glomeromycetes</taxon>
        <taxon>Diversisporales</taxon>
        <taxon>Gigasporaceae</taxon>
        <taxon>Racocetra</taxon>
    </lineage>
</organism>
<name>A0A9N9CE71_9GLOM</name>
<keyword evidence="2" id="KW-1185">Reference proteome</keyword>
<accession>A0A9N9CE71</accession>
<dbReference type="AlphaFoldDB" id="A0A9N9CE71"/>